<sequence length="106" mass="12204">MVQDADRYKAEDDLQREKIAAKNSLESYAFNMKSTVQDDSLKGKISEEDRKKLTDFIPTCRETEIQQLMLEAELFLSPSASVRPSSRWNGQPLLELRQPPWSSLKV</sequence>
<accession>A0ACB8VW70</accession>
<dbReference type="Proteomes" id="UP000831701">
    <property type="component" value="Chromosome 17"/>
</dbReference>
<organism evidence="1 2">
    <name type="scientific">Scortum barcoo</name>
    <name type="common">barcoo grunter</name>
    <dbReference type="NCBI Taxonomy" id="214431"/>
    <lineage>
        <taxon>Eukaryota</taxon>
        <taxon>Metazoa</taxon>
        <taxon>Chordata</taxon>
        <taxon>Craniata</taxon>
        <taxon>Vertebrata</taxon>
        <taxon>Euteleostomi</taxon>
        <taxon>Actinopterygii</taxon>
        <taxon>Neopterygii</taxon>
        <taxon>Teleostei</taxon>
        <taxon>Neoteleostei</taxon>
        <taxon>Acanthomorphata</taxon>
        <taxon>Eupercaria</taxon>
        <taxon>Centrarchiformes</taxon>
        <taxon>Terapontoidei</taxon>
        <taxon>Terapontidae</taxon>
        <taxon>Scortum</taxon>
    </lineage>
</organism>
<evidence type="ECO:0000313" key="2">
    <source>
        <dbReference type="Proteomes" id="UP000831701"/>
    </source>
</evidence>
<gene>
    <name evidence="1" type="ORF">L3Q82_013832</name>
</gene>
<evidence type="ECO:0000313" key="1">
    <source>
        <dbReference type="EMBL" id="KAI3359823.1"/>
    </source>
</evidence>
<reference evidence="1" key="1">
    <citation type="submission" date="2022-04" db="EMBL/GenBank/DDBJ databases">
        <title>Jade perch genome.</title>
        <authorList>
            <person name="Chao B."/>
        </authorList>
    </citation>
    <scope>NUCLEOTIDE SEQUENCE</scope>
    <source>
        <strain evidence="1">CB-2022</strain>
    </source>
</reference>
<keyword evidence="2" id="KW-1185">Reference proteome</keyword>
<protein>
    <submittedName>
        <fullName evidence="1">Uncharacterized protein</fullName>
    </submittedName>
</protein>
<proteinExistence type="predicted"/>
<dbReference type="EMBL" id="CM041547">
    <property type="protein sequence ID" value="KAI3359823.1"/>
    <property type="molecule type" value="Genomic_DNA"/>
</dbReference>
<name>A0ACB8VW70_9TELE</name>
<comment type="caution">
    <text evidence="1">The sequence shown here is derived from an EMBL/GenBank/DDBJ whole genome shotgun (WGS) entry which is preliminary data.</text>
</comment>